<name>A0AAE2W4L2_RHOHA</name>
<accession>A0AAE2W4L2</accession>
<sequence>MLSALLVDHLARKGWWFDDATDDYRNALSTLGVDESSQFGQFYLHAEDGPTFIGRNREIYQICWFLVNSNDYSASVARTHDALKLPSEYLPLDNFQGEYGFFHNKNSEEVLRLGLGAEWRDFQEGKLLPQWADFSSFLEWYFGLTE</sequence>
<protein>
    <recommendedName>
        <fullName evidence="3">SMI1/KNR4 family protein</fullName>
    </recommendedName>
</protein>
<evidence type="ECO:0008006" key="3">
    <source>
        <dbReference type="Google" id="ProtNLM"/>
    </source>
</evidence>
<dbReference type="AlphaFoldDB" id="A0AAE2W4L2"/>
<gene>
    <name evidence="1" type="ORF">GS551_06185</name>
</gene>
<dbReference type="RefSeq" id="WP_084969232.1">
    <property type="nucleotide sequence ID" value="NZ_LWHU01000002.1"/>
</dbReference>
<comment type="caution">
    <text evidence="1">The sequence shown here is derived from an EMBL/GenBank/DDBJ whole genome shotgun (WGS) entry which is preliminary data.</text>
</comment>
<organism evidence="1 2">
    <name type="scientific">Rhodococcus hoagii</name>
    <name type="common">Corynebacterium equii</name>
    <dbReference type="NCBI Taxonomy" id="43767"/>
    <lineage>
        <taxon>Bacteria</taxon>
        <taxon>Bacillati</taxon>
        <taxon>Actinomycetota</taxon>
        <taxon>Actinomycetes</taxon>
        <taxon>Mycobacteriales</taxon>
        <taxon>Nocardiaceae</taxon>
        <taxon>Prescottella</taxon>
    </lineage>
</organism>
<evidence type="ECO:0000313" key="1">
    <source>
        <dbReference type="EMBL" id="MBM4713791.1"/>
    </source>
</evidence>
<dbReference type="EMBL" id="WUYC01000001">
    <property type="protein sequence ID" value="MBM4713791.1"/>
    <property type="molecule type" value="Genomic_DNA"/>
</dbReference>
<reference evidence="1" key="1">
    <citation type="submission" date="2019-11" db="EMBL/GenBank/DDBJ databases">
        <title>Spread of Macrolides and rifampicin resistant Rhodococcus equi in clinical isolates in the USA.</title>
        <authorList>
            <person name="Alvarez-Narvaez S."/>
            <person name="Huber L."/>
            <person name="Cohen N.D."/>
            <person name="Slovis N."/>
            <person name="Greiter M."/>
            <person name="Giguere S."/>
            <person name="Hart K."/>
        </authorList>
    </citation>
    <scope>NUCLEOTIDE SEQUENCE</scope>
    <source>
        <strain evidence="1">Lh_5</strain>
    </source>
</reference>
<evidence type="ECO:0000313" key="2">
    <source>
        <dbReference type="Proteomes" id="UP000706122"/>
    </source>
</evidence>
<proteinExistence type="predicted"/>
<dbReference type="Proteomes" id="UP000706122">
    <property type="component" value="Unassembled WGS sequence"/>
</dbReference>